<dbReference type="InterPro" id="IPR011966">
    <property type="entry name" value="PaaN-DH"/>
</dbReference>
<dbReference type="NCBIfam" id="NF008868">
    <property type="entry name" value="PRK11903.1"/>
    <property type="match status" value="1"/>
</dbReference>
<evidence type="ECO:0000313" key="4">
    <source>
        <dbReference type="Proteomes" id="UP000186819"/>
    </source>
</evidence>
<dbReference type="PANTHER" id="PTHR43111">
    <property type="entry name" value="ALDEHYDE DEHYDROGENASE B-RELATED"/>
    <property type="match status" value="1"/>
</dbReference>
<protein>
    <submittedName>
        <fullName evidence="3">3,4-dehydroadipyl-CoA semialdehyde dehydrogenase</fullName>
    </submittedName>
</protein>
<dbReference type="InterPro" id="IPR016162">
    <property type="entry name" value="Ald_DH_N"/>
</dbReference>
<gene>
    <name evidence="3" type="ORF">SAMN05421829_101509</name>
</gene>
<dbReference type="NCBIfam" id="TIGR02278">
    <property type="entry name" value="PaaN-DH"/>
    <property type="match status" value="1"/>
</dbReference>
<dbReference type="STRING" id="34027.SAMN05421829_101509"/>
<dbReference type="InterPro" id="IPR016163">
    <property type="entry name" value="Ald_DH_C"/>
</dbReference>
<organism evidence="3 4">
    <name type="scientific">Aromatoleum tolulyticum</name>
    <dbReference type="NCBI Taxonomy" id="34027"/>
    <lineage>
        <taxon>Bacteria</taxon>
        <taxon>Pseudomonadati</taxon>
        <taxon>Pseudomonadota</taxon>
        <taxon>Betaproteobacteria</taxon>
        <taxon>Rhodocyclales</taxon>
        <taxon>Rhodocyclaceae</taxon>
        <taxon>Aromatoleum</taxon>
    </lineage>
</organism>
<evidence type="ECO:0000313" key="3">
    <source>
        <dbReference type="EMBL" id="SIP96987.1"/>
    </source>
</evidence>
<evidence type="ECO:0000256" key="1">
    <source>
        <dbReference type="ARBA" id="ARBA00023002"/>
    </source>
</evidence>
<name>A0A1N6NYA2_9RHOO</name>
<dbReference type="SUPFAM" id="SSF53720">
    <property type="entry name" value="ALDH-like"/>
    <property type="match status" value="1"/>
</dbReference>
<dbReference type="GO" id="GO:0016620">
    <property type="term" value="F:oxidoreductase activity, acting on the aldehyde or oxo group of donors, NAD or NADP as acceptor"/>
    <property type="evidence" value="ECO:0007669"/>
    <property type="project" value="InterPro"/>
</dbReference>
<dbReference type="Gene3D" id="3.40.605.10">
    <property type="entry name" value="Aldehyde Dehydrogenase, Chain A, domain 1"/>
    <property type="match status" value="1"/>
</dbReference>
<dbReference type="AlphaFoldDB" id="A0A1N6NYA2"/>
<proteinExistence type="predicted"/>
<dbReference type="Proteomes" id="UP000186819">
    <property type="component" value="Unassembled WGS sequence"/>
</dbReference>
<dbReference type="PANTHER" id="PTHR43111:SF1">
    <property type="entry name" value="ALDEHYDE DEHYDROGENASE B-RELATED"/>
    <property type="match status" value="1"/>
</dbReference>
<dbReference type="EMBL" id="FTMD01000001">
    <property type="protein sequence ID" value="SIP96987.1"/>
    <property type="molecule type" value="Genomic_DNA"/>
</dbReference>
<sequence length="525" mass="54232">MKLANYVYGQWIEGAGEGTALTDPVTGEELVRVSSDGIDVAHALEFARTAGGAALKALTYEERAAKLAAIAELLTAKRAEYFDISLRNSGATEGDAAFDVDGAIFTVKSYARAGKALGAARHLKEGSRVALAKTDVFQAQHFLMPLTGAAVFINAFNFPAWGLWEKAAPALLAGVPVFAKPATPTAWLAQRMVADVVEAGILPPGAISIVCGSARDLLDHVTECDVVSFTGSADTAARMRTHPNVVARSVRLNVEADSVNSAILGPDAKPGTAEFDLAVKEIVREMTIKTGQKCTAIRRILAPNGTARALADAVSGKLAGCKVGDPRSEGVRVGPLVSKAQQAAAFEGLAKLKQECEVVFGGDPEFEPVGADAAVSAFVQPTLLFCDKGLAARFVHDVEVFGPVATIVPYAGTADAIAIARRGHGSLVASVYSGDAAFLGELVPAIADLHGRVMVVDAAVGANHTGHGNVMPTCLHGGPGRAGGGEELGGLRALAMYHRRCVVQGGPAVLDALSRDAVDAALLGA</sequence>
<reference evidence="4" key="1">
    <citation type="submission" date="2017-01" db="EMBL/GenBank/DDBJ databases">
        <authorList>
            <person name="Varghese N."/>
            <person name="Submissions S."/>
        </authorList>
    </citation>
    <scope>NUCLEOTIDE SEQUENCE [LARGE SCALE GENOMIC DNA]</scope>
    <source>
        <strain evidence="4">ATCC 51758</strain>
    </source>
</reference>
<feature type="domain" description="Aldehyde dehydrogenase" evidence="2">
    <location>
        <begin position="11"/>
        <end position="446"/>
    </location>
</feature>
<dbReference type="RefSeq" id="WP_076600500.1">
    <property type="nucleotide sequence ID" value="NZ_FTMD01000001.1"/>
</dbReference>
<dbReference type="InterPro" id="IPR016161">
    <property type="entry name" value="Ald_DH/histidinol_DH"/>
</dbReference>
<evidence type="ECO:0000259" key="2">
    <source>
        <dbReference type="Pfam" id="PF00171"/>
    </source>
</evidence>
<dbReference type="Pfam" id="PF00171">
    <property type="entry name" value="Aldedh"/>
    <property type="match status" value="1"/>
</dbReference>
<keyword evidence="4" id="KW-1185">Reference proteome</keyword>
<keyword evidence="1" id="KW-0560">Oxidoreductase</keyword>
<dbReference type="OrthoDB" id="9759612at2"/>
<dbReference type="Gene3D" id="3.40.309.10">
    <property type="entry name" value="Aldehyde Dehydrogenase, Chain A, domain 2"/>
    <property type="match status" value="1"/>
</dbReference>
<accession>A0A1N6NYA2</accession>
<dbReference type="InterPro" id="IPR015590">
    <property type="entry name" value="Aldehyde_DH_dom"/>
</dbReference>